<protein>
    <recommendedName>
        <fullName evidence="4">Arrestin-like N-terminal domain-containing protein</fullName>
    </recommendedName>
</protein>
<keyword evidence="3" id="KW-1185">Reference proteome</keyword>
<dbReference type="OrthoDB" id="3261578at2759"/>
<gene>
    <name evidence="2" type="ORF">CVT24_010505</name>
</gene>
<reference evidence="2 3" key="1">
    <citation type="journal article" date="2018" name="Evol. Lett.">
        <title>Horizontal gene cluster transfer increased hallucinogenic mushroom diversity.</title>
        <authorList>
            <person name="Reynolds H.T."/>
            <person name="Vijayakumar V."/>
            <person name="Gluck-Thaler E."/>
            <person name="Korotkin H.B."/>
            <person name="Matheny P.B."/>
            <person name="Slot J.C."/>
        </authorList>
    </citation>
    <scope>NUCLEOTIDE SEQUENCE [LARGE SCALE GENOMIC DNA]</scope>
    <source>
        <strain evidence="2 3">2629</strain>
    </source>
</reference>
<name>A0A409YLW6_9AGAR</name>
<dbReference type="EMBL" id="NHTK01000999">
    <property type="protein sequence ID" value="PPR04012.1"/>
    <property type="molecule type" value="Genomic_DNA"/>
</dbReference>
<sequence>MTAIPSTDSSEPLARWSRIVQRSSAFLGTRRWSTATTNTVLPAYSEMDPRGQSESCSSMSLNESTPQTSPTEPDLPLLPPYYVEQRDVKQGKTPIVLRSSVASTLKLGLGEPSEVYTHSAPLRGNSPWVTLHMYTPKDNRVSHRPSLPIAYGGETFSGIVELDIVKPIFIQDIKLTIKGKIILGASTDSSFSFLTHTVVLWSSLQDTNASINHSKGKFSGYQAYPFSFTFPTEVNASSEILAPLFERDGGVIPFSLTGNSSTDPIRGPVDDDEQESQRINRFGTSLPPSFLERDVSMTVKYEIHLQISHGRFRSETKVISPLIFVPCVTPSPLPPGLRSAYETTHSEPHDDEEQGVIIPSPLADPASWFALPSNTLNGFIPDMKKPISVHCILYITRPLSYTRSTVIPCFLSISGDDSRVLDTLSTPGSPRIRLIRKIGHPTQTMCQYNSARLEYGEAHGLTSVNYIPPQETKYITKTREVGRALWWKPPKDVEQHSFTRYMAGEIHLAESLLPSSSCGFLKIDYFIELLPFHAPSFRFEGGRSTVLASQLIEIASTHARDGPIPIPFIRPPRATSDNASVPHNPHPLTRSASRRKANAMATQT</sequence>
<feature type="compositionally biased region" description="Low complexity" evidence="1">
    <location>
        <begin position="53"/>
        <end position="64"/>
    </location>
</feature>
<dbReference type="InParanoid" id="A0A409YLW6"/>
<evidence type="ECO:0008006" key="4">
    <source>
        <dbReference type="Google" id="ProtNLM"/>
    </source>
</evidence>
<dbReference type="Gene3D" id="2.60.40.640">
    <property type="match status" value="1"/>
</dbReference>
<evidence type="ECO:0000313" key="3">
    <source>
        <dbReference type="Proteomes" id="UP000284842"/>
    </source>
</evidence>
<proteinExistence type="predicted"/>
<evidence type="ECO:0000313" key="2">
    <source>
        <dbReference type="EMBL" id="PPR04012.1"/>
    </source>
</evidence>
<dbReference type="InterPro" id="IPR014752">
    <property type="entry name" value="Arrestin-like_C"/>
</dbReference>
<evidence type="ECO:0000256" key="1">
    <source>
        <dbReference type="SAM" id="MobiDB-lite"/>
    </source>
</evidence>
<dbReference type="Proteomes" id="UP000284842">
    <property type="component" value="Unassembled WGS sequence"/>
</dbReference>
<feature type="region of interest" description="Disordered" evidence="1">
    <location>
        <begin position="43"/>
        <end position="76"/>
    </location>
</feature>
<feature type="region of interest" description="Disordered" evidence="1">
    <location>
        <begin position="571"/>
        <end position="604"/>
    </location>
</feature>
<dbReference type="AlphaFoldDB" id="A0A409YLW6"/>
<organism evidence="2 3">
    <name type="scientific">Panaeolus cyanescens</name>
    <dbReference type="NCBI Taxonomy" id="181874"/>
    <lineage>
        <taxon>Eukaryota</taxon>
        <taxon>Fungi</taxon>
        <taxon>Dikarya</taxon>
        <taxon>Basidiomycota</taxon>
        <taxon>Agaricomycotina</taxon>
        <taxon>Agaricomycetes</taxon>
        <taxon>Agaricomycetidae</taxon>
        <taxon>Agaricales</taxon>
        <taxon>Agaricineae</taxon>
        <taxon>Galeropsidaceae</taxon>
        <taxon>Panaeolus</taxon>
    </lineage>
</organism>
<comment type="caution">
    <text evidence="2">The sequence shown here is derived from an EMBL/GenBank/DDBJ whole genome shotgun (WGS) entry which is preliminary data.</text>
</comment>
<accession>A0A409YLW6</accession>